<proteinExistence type="predicted"/>
<name>A0ABW4CJT2_9LACO</name>
<dbReference type="RefSeq" id="WP_203626399.1">
    <property type="nucleotide sequence ID" value="NZ_BOLQ01000004.1"/>
</dbReference>
<gene>
    <name evidence="2" type="ORF">ACFQ4P_08050</name>
</gene>
<dbReference type="Gene3D" id="3.40.50.1240">
    <property type="entry name" value="Phosphoglycerate mutase-like"/>
    <property type="match status" value="1"/>
</dbReference>
<dbReference type="SMART" id="SM00855">
    <property type="entry name" value="PGAM"/>
    <property type="match status" value="1"/>
</dbReference>
<evidence type="ECO:0000313" key="2">
    <source>
        <dbReference type="EMBL" id="MFD1430196.1"/>
    </source>
</evidence>
<comment type="caution">
    <text evidence="2">The sequence shown here is derived from an EMBL/GenBank/DDBJ whole genome shotgun (WGS) entry which is preliminary data.</text>
</comment>
<dbReference type="EMBL" id="JBHTOC010000010">
    <property type="protein sequence ID" value="MFD1430196.1"/>
    <property type="molecule type" value="Genomic_DNA"/>
</dbReference>
<dbReference type="SUPFAM" id="SSF53254">
    <property type="entry name" value="Phosphoglycerate mutase-like"/>
    <property type="match status" value="1"/>
</dbReference>
<protein>
    <submittedName>
        <fullName evidence="2">Histidine phosphatase family protein</fullName>
    </submittedName>
</protein>
<dbReference type="InterPro" id="IPR013078">
    <property type="entry name" value="His_Pase_superF_clade-1"/>
</dbReference>
<evidence type="ECO:0000256" key="1">
    <source>
        <dbReference type="ARBA" id="ARBA00022801"/>
    </source>
</evidence>
<organism evidence="2 3">
    <name type="scientific">Lacticaseibacillus mingshuiensis</name>
    <dbReference type="NCBI Taxonomy" id="2799574"/>
    <lineage>
        <taxon>Bacteria</taxon>
        <taxon>Bacillati</taxon>
        <taxon>Bacillota</taxon>
        <taxon>Bacilli</taxon>
        <taxon>Lactobacillales</taxon>
        <taxon>Lactobacillaceae</taxon>
        <taxon>Lacticaseibacillus</taxon>
    </lineage>
</organism>
<keyword evidence="3" id="KW-1185">Reference proteome</keyword>
<dbReference type="InterPro" id="IPR029033">
    <property type="entry name" value="His_PPase_superfam"/>
</dbReference>
<dbReference type="Pfam" id="PF00300">
    <property type="entry name" value="His_Phos_1"/>
    <property type="match status" value="1"/>
</dbReference>
<reference evidence="3" key="1">
    <citation type="journal article" date="2019" name="Int. J. Syst. Evol. Microbiol.">
        <title>The Global Catalogue of Microorganisms (GCM) 10K type strain sequencing project: providing services to taxonomists for standard genome sequencing and annotation.</title>
        <authorList>
            <consortium name="The Broad Institute Genomics Platform"/>
            <consortium name="The Broad Institute Genome Sequencing Center for Infectious Disease"/>
            <person name="Wu L."/>
            <person name="Ma J."/>
        </authorList>
    </citation>
    <scope>NUCLEOTIDE SEQUENCE [LARGE SCALE GENOMIC DNA]</scope>
    <source>
        <strain evidence="3">CCM 8980</strain>
    </source>
</reference>
<dbReference type="PROSITE" id="PS50007">
    <property type="entry name" value="PIPLC_X_DOMAIN"/>
    <property type="match status" value="1"/>
</dbReference>
<dbReference type="PANTHER" id="PTHR46517">
    <property type="entry name" value="FRUCTOSE-2,6-BISPHOSPHATASE TIGAR"/>
    <property type="match status" value="1"/>
</dbReference>
<evidence type="ECO:0000313" key="3">
    <source>
        <dbReference type="Proteomes" id="UP001597196"/>
    </source>
</evidence>
<dbReference type="PANTHER" id="PTHR46517:SF1">
    <property type="entry name" value="FRUCTOSE-2,6-BISPHOSPHATASE TIGAR"/>
    <property type="match status" value="1"/>
</dbReference>
<dbReference type="Proteomes" id="UP001597196">
    <property type="component" value="Unassembled WGS sequence"/>
</dbReference>
<keyword evidence="1" id="KW-0378">Hydrolase</keyword>
<accession>A0ABW4CJT2</accession>
<dbReference type="InterPro" id="IPR051695">
    <property type="entry name" value="Phosphoglycerate_Mutase"/>
</dbReference>
<dbReference type="CDD" id="cd07067">
    <property type="entry name" value="HP_PGM_like"/>
    <property type="match status" value="1"/>
</dbReference>
<sequence length="225" mass="24934">MKTVTVYLVRHGKTWFNTFNRMQGWSDSPLTEDGIADAKRAGQVLRNITFTHAYSSDTMRAQNTAKTILEANLNSAVPLTVTPFFREQFYGYYEGQDSAESWYAVGAPHGAPSLKAIIDQYGVDASKDFMHDADPFGAAEDAITYWTRLQKGFKLLRADNQNGDNVLLVTHGTTIRSIVDKFGKADGFKVTDSPKNGSISRIALTDEGIKVLSFNQLKLEPGLLK</sequence>